<dbReference type="EMBL" id="LAZR01036423">
    <property type="protein sequence ID" value="KKL24877.1"/>
    <property type="molecule type" value="Genomic_DNA"/>
</dbReference>
<accession>A0A0F9CEP4</accession>
<comment type="caution">
    <text evidence="1">The sequence shown here is derived from an EMBL/GenBank/DDBJ whole genome shotgun (WGS) entry which is preliminary data.</text>
</comment>
<evidence type="ECO:0000313" key="1">
    <source>
        <dbReference type="EMBL" id="KKL24877.1"/>
    </source>
</evidence>
<proteinExistence type="predicted"/>
<gene>
    <name evidence="1" type="ORF">LCGC14_2410960</name>
</gene>
<dbReference type="AlphaFoldDB" id="A0A0F9CEP4"/>
<organism evidence="1">
    <name type="scientific">marine sediment metagenome</name>
    <dbReference type="NCBI Taxonomy" id="412755"/>
    <lineage>
        <taxon>unclassified sequences</taxon>
        <taxon>metagenomes</taxon>
        <taxon>ecological metagenomes</taxon>
    </lineage>
</organism>
<reference evidence="1" key="1">
    <citation type="journal article" date="2015" name="Nature">
        <title>Complex archaea that bridge the gap between prokaryotes and eukaryotes.</title>
        <authorList>
            <person name="Spang A."/>
            <person name="Saw J.H."/>
            <person name="Jorgensen S.L."/>
            <person name="Zaremba-Niedzwiedzka K."/>
            <person name="Martijn J."/>
            <person name="Lind A.E."/>
            <person name="van Eijk R."/>
            <person name="Schleper C."/>
            <person name="Guy L."/>
            <person name="Ettema T.J."/>
        </authorList>
    </citation>
    <scope>NUCLEOTIDE SEQUENCE</scope>
</reference>
<name>A0A0F9CEP4_9ZZZZ</name>
<protein>
    <recommendedName>
        <fullName evidence="2">DUF2493 domain-containing protein</fullName>
    </recommendedName>
</protein>
<sequence>MPFKIGFTGSLHGMTDEQKRIVKAFLINVSGQDLELHHGDCVGADAQVDSICRDLRIPTVIHPPINSKHRAFCDSADVRQLKPYLERNHDIVDETDLLIAAPQSRTEVQRSGTWATIRYAQTEGKKVSMALPHNIGKERMSDG</sequence>
<evidence type="ECO:0008006" key="2">
    <source>
        <dbReference type="Google" id="ProtNLM"/>
    </source>
</evidence>